<gene>
    <name evidence="2" type="ORF">GWI33_014196</name>
</gene>
<reference evidence="2" key="1">
    <citation type="submission" date="2020-08" db="EMBL/GenBank/DDBJ databases">
        <title>Genome sequencing and assembly of the red palm weevil Rhynchophorus ferrugineus.</title>
        <authorList>
            <person name="Dias G.B."/>
            <person name="Bergman C.M."/>
            <person name="Manee M."/>
        </authorList>
    </citation>
    <scope>NUCLEOTIDE SEQUENCE</scope>
    <source>
        <strain evidence="2">AA-2017</strain>
        <tissue evidence="2">Whole larva</tissue>
    </source>
</reference>
<evidence type="ECO:0000313" key="2">
    <source>
        <dbReference type="EMBL" id="KAF7273069.1"/>
    </source>
</evidence>
<dbReference type="EMBL" id="JAACXV010013576">
    <property type="protein sequence ID" value="KAF7273069.1"/>
    <property type="molecule type" value="Genomic_DNA"/>
</dbReference>
<dbReference type="Proteomes" id="UP000625711">
    <property type="component" value="Unassembled WGS sequence"/>
</dbReference>
<evidence type="ECO:0000259" key="1">
    <source>
        <dbReference type="SMART" id="SM00587"/>
    </source>
</evidence>
<protein>
    <recommendedName>
        <fullName evidence="1">CHK kinase-like domain-containing protein</fullName>
    </recommendedName>
</protein>
<dbReference type="Pfam" id="PF02958">
    <property type="entry name" value="EcKL"/>
    <property type="match status" value="1"/>
</dbReference>
<dbReference type="Gene3D" id="3.90.1200.10">
    <property type="match status" value="1"/>
</dbReference>
<dbReference type="SMART" id="SM00587">
    <property type="entry name" value="CHK"/>
    <property type="match status" value="1"/>
</dbReference>
<dbReference type="InterPro" id="IPR015897">
    <property type="entry name" value="CHK_kinase-like"/>
</dbReference>
<dbReference type="SUPFAM" id="SSF56112">
    <property type="entry name" value="Protein kinase-like (PK-like)"/>
    <property type="match status" value="1"/>
</dbReference>
<accession>A0A834I340</accession>
<dbReference type="PANTHER" id="PTHR11012:SF30">
    <property type="entry name" value="PROTEIN KINASE-LIKE DOMAIN-CONTAINING"/>
    <property type="match status" value="1"/>
</dbReference>
<name>A0A834I340_RHYFE</name>
<comment type="caution">
    <text evidence="2">The sequence shown here is derived from an EMBL/GenBank/DDBJ whole genome shotgun (WGS) entry which is preliminary data.</text>
</comment>
<sequence length="394" mass="45655">MAESMKIKEVLDSILKDVARTLDIKSFELLPDLSTNFGDGFVAAFYTGVVRDELNGRMTHVAIKRNPSFAFADFSAIFKNEADIYAKLVKYFDEMQRQHKMTVVFDNTPRYFCSSLEAKNEYIAMEYLKPAGYVMVDKEKYIDEEHWKMVFQVYGRFHALSFALKEQKPRVYQSFKDGLIDGLVSLLFILMEPMKESFAATLAALDPVFDEEAHNKFKKIADDISGNYQRVSQYRGSYSCITHGDCWSNNLLFKYSKNGKLEDVKLIDFQLSRESSPVHDLSYIFYSSASKEDLDKLDKYLTIYHRSFSRMARDLNCNPESQFPLSALKEEWKEYGLFGVYMGLYLWKVKLLPKSQLLADSETQAKLTKELYEGEAYRTRVRNLVLHALDEGLL</sequence>
<dbReference type="PANTHER" id="PTHR11012">
    <property type="entry name" value="PROTEIN KINASE-LIKE DOMAIN-CONTAINING"/>
    <property type="match status" value="1"/>
</dbReference>
<dbReference type="InterPro" id="IPR011009">
    <property type="entry name" value="Kinase-like_dom_sf"/>
</dbReference>
<feature type="domain" description="CHK kinase-like" evidence="1">
    <location>
        <begin position="123"/>
        <end position="314"/>
    </location>
</feature>
<evidence type="ECO:0000313" key="3">
    <source>
        <dbReference type="Proteomes" id="UP000625711"/>
    </source>
</evidence>
<organism evidence="2 3">
    <name type="scientific">Rhynchophorus ferrugineus</name>
    <name type="common">Red palm weevil</name>
    <name type="synonym">Curculio ferrugineus</name>
    <dbReference type="NCBI Taxonomy" id="354439"/>
    <lineage>
        <taxon>Eukaryota</taxon>
        <taxon>Metazoa</taxon>
        <taxon>Ecdysozoa</taxon>
        <taxon>Arthropoda</taxon>
        <taxon>Hexapoda</taxon>
        <taxon>Insecta</taxon>
        <taxon>Pterygota</taxon>
        <taxon>Neoptera</taxon>
        <taxon>Endopterygota</taxon>
        <taxon>Coleoptera</taxon>
        <taxon>Polyphaga</taxon>
        <taxon>Cucujiformia</taxon>
        <taxon>Curculionidae</taxon>
        <taxon>Dryophthorinae</taxon>
        <taxon>Rhynchophorus</taxon>
    </lineage>
</organism>
<dbReference type="OrthoDB" id="190089at2759"/>
<proteinExistence type="predicted"/>
<keyword evidence="3" id="KW-1185">Reference proteome</keyword>
<dbReference type="InterPro" id="IPR004119">
    <property type="entry name" value="EcKL"/>
</dbReference>
<dbReference type="AlphaFoldDB" id="A0A834I340"/>